<gene>
    <name evidence="1" type="ORF">FH608_042785</name>
</gene>
<proteinExistence type="predicted"/>
<organism evidence="1 2">
    <name type="scientific">Nonomuraea phyllanthi</name>
    <dbReference type="NCBI Taxonomy" id="2219224"/>
    <lineage>
        <taxon>Bacteria</taxon>
        <taxon>Bacillati</taxon>
        <taxon>Actinomycetota</taxon>
        <taxon>Actinomycetes</taxon>
        <taxon>Streptosporangiales</taxon>
        <taxon>Streptosporangiaceae</taxon>
        <taxon>Nonomuraea</taxon>
    </lineage>
</organism>
<dbReference type="Proteomes" id="UP000312512">
    <property type="component" value="Unassembled WGS sequence"/>
</dbReference>
<comment type="caution">
    <text evidence="1">The sequence shown here is derived from an EMBL/GenBank/DDBJ whole genome shotgun (WGS) entry which is preliminary data.</text>
</comment>
<reference evidence="1 2" key="1">
    <citation type="submission" date="2019-10" db="EMBL/GenBank/DDBJ databases">
        <title>Nonomuraea sp. nov., isolated from Phyllanthus amarus.</title>
        <authorList>
            <person name="Klykleung N."/>
            <person name="Tanasupawat S."/>
        </authorList>
    </citation>
    <scope>NUCLEOTIDE SEQUENCE [LARGE SCALE GENOMIC DNA]</scope>
    <source>
        <strain evidence="1 2">PA1-10</strain>
    </source>
</reference>
<sequence>MTGVTVNADLTAPPLTGSTVSLDLEHIPPGWSLTSGDLDFVRGRKYTGSAYNSKTHVRMYDVVFTTASKKRVRPGQVIITEYGEQDGETGHDVLVSTAEFTARAPHFC</sequence>
<evidence type="ECO:0000313" key="1">
    <source>
        <dbReference type="EMBL" id="KAB8188808.1"/>
    </source>
</evidence>
<accession>A0A5C4VG88</accession>
<dbReference type="OrthoDB" id="3538778at2"/>
<name>A0A5C4VG88_9ACTN</name>
<dbReference type="EMBL" id="VDLX02000023">
    <property type="protein sequence ID" value="KAB8188808.1"/>
    <property type="molecule type" value="Genomic_DNA"/>
</dbReference>
<keyword evidence="2" id="KW-1185">Reference proteome</keyword>
<dbReference type="RefSeq" id="WP_139636647.1">
    <property type="nucleotide sequence ID" value="NZ_VDLX02000023.1"/>
</dbReference>
<dbReference type="AlphaFoldDB" id="A0A5C4VG88"/>
<evidence type="ECO:0000313" key="2">
    <source>
        <dbReference type="Proteomes" id="UP000312512"/>
    </source>
</evidence>
<protein>
    <submittedName>
        <fullName evidence="1">Uncharacterized protein</fullName>
    </submittedName>
</protein>